<evidence type="ECO:0000259" key="1">
    <source>
        <dbReference type="Pfam" id="PF24720"/>
    </source>
</evidence>
<organism evidence="2 3">
    <name type="scientific">Escherichia coli</name>
    <dbReference type="NCBI Taxonomy" id="562"/>
    <lineage>
        <taxon>Bacteria</taxon>
        <taxon>Pseudomonadati</taxon>
        <taxon>Pseudomonadota</taxon>
        <taxon>Gammaproteobacteria</taxon>
        <taxon>Enterobacterales</taxon>
        <taxon>Enterobacteriaceae</taxon>
        <taxon>Escherichia</taxon>
    </lineage>
</organism>
<name>A0A271U8P6_ECOLX</name>
<accession>A0A271U8P6</accession>
<dbReference type="Proteomes" id="UP000324120">
    <property type="component" value="Unassembled WGS sequence"/>
</dbReference>
<evidence type="ECO:0000313" key="2">
    <source>
        <dbReference type="EMBL" id="TZE48736.1"/>
    </source>
</evidence>
<dbReference type="Pfam" id="PF24720">
    <property type="entry name" value="DUF7673"/>
    <property type="match status" value="1"/>
</dbReference>
<reference evidence="2 3" key="1">
    <citation type="submission" date="2019-06" db="EMBL/GenBank/DDBJ databases">
        <title>The presence and diversity of blaCTX-M among Escherichia coli from urban wastewater and feedlot cattle, in Alberta, Canada.</title>
        <authorList>
            <person name="Cormier A.C."/>
            <person name="Chalmer G."/>
            <person name="Cook S.R."/>
            <person name="Zaheer R."/>
            <person name="Hannon S.J."/>
            <person name="Booker C.W."/>
            <person name="Read R."/>
            <person name="Gow S.P."/>
            <person name="Mcallister T.A."/>
            <person name="Boerlin P."/>
        </authorList>
    </citation>
    <scope>NUCLEOTIDE SEQUENCE [LARGE SCALE GENOMIC DNA]</scope>
    <source>
        <strain evidence="2 3">347</strain>
    </source>
</reference>
<dbReference type="InterPro" id="IPR056090">
    <property type="entry name" value="DUF7673"/>
</dbReference>
<dbReference type="AlphaFoldDB" id="A0A271U8P6"/>
<sequence length="125" mass="14278">MNEIFKALATQETQRQRLCVTPEEYRLAVNTLVDVALTETTGGRAAAQVLLSAWNGYVWQLDIPDLCYLDYDLLEQALIVIRGRIMLMKEPQEVIPEGNAVMKRIAAQWQHLNAERHGENNENCH</sequence>
<dbReference type="EMBL" id="VHKY01000006">
    <property type="protein sequence ID" value="TZE48736.1"/>
    <property type="molecule type" value="Genomic_DNA"/>
</dbReference>
<evidence type="ECO:0000313" key="3">
    <source>
        <dbReference type="Proteomes" id="UP000324120"/>
    </source>
</evidence>
<protein>
    <recommendedName>
        <fullName evidence="1">DUF7673 domain-containing protein</fullName>
    </recommendedName>
</protein>
<gene>
    <name evidence="2" type="ORF">FKO60_11440</name>
</gene>
<dbReference type="RefSeq" id="WP_089558834.1">
    <property type="nucleotide sequence ID" value="NZ_BFOY01000034.1"/>
</dbReference>
<proteinExistence type="predicted"/>
<feature type="domain" description="DUF7673" evidence="1">
    <location>
        <begin position="28"/>
        <end position="110"/>
    </location>
</feature>
<comment type="caution">
    <text evidence="2">The sequence shown here is derived from an EMBL/GenBank/DDBJ whole genome shotgun (WGS) entry which is preliminary data.</text>
</comment>